<protein>
    <submittedName>
        <fullName evidence="1">Uncharacterized protein</fullName>
    </submittedName>
</protein>
<keyword evidence="2" id="KW-1185">Reference proteome</keyword>
<name>A0ACC2P9H9_9HYME</name>
<comment type="caution">
    <text evidence="1">The sequence shown here is derived from an EMBL/GenBank/DDBJ whole genome shotgun (WGS) entry which is preliminary data.</text>
</comment>
<evidence type="ECO:0000313" key="2">
    <source>
        <dbReference type="Proteomes" id="UP001239111"/>
    </source>
</evidence>
<gene>
    <name evidence="1" type="ORF">QAD02_015736</name>
</gene>
<dbReference type="Proteomes" id="UP001239111">
    <property type="component" value="Chromosome 2"/>
</dbReference>
<sequence length="106" mass="12541">MQNIHQNVTAFSKFRVEFQKIVAQDKERLQWASGMKVITHPITREEQLWIMTDRWPTYVNGRINSSDVNYRIMKGSVKKLIAGTNCDFPLKKLDPSDYRLRRKAKQ</sequence>
<evidence type="ECO:0000313" key="1">
    <source>
        <dbReference type="EMBL" id="KAJ8679949.1"/>
    </source>
</evidence>
<organism evidence="1 2">
    <name type="scientific">Eretmocerus hayati</name>
    <dbReference type="NCBI Taxonomy" id="131215"/>
    <lineage>
        <taxon>Eukaryota</taxon>
        <taxon>Metazoa</taxon>
        <taxon>Ecdysozoa</taxon>
        <taxon>Arthropoda</taxon>
        <taxon>Hexapoda</taxon>
        <taxon>Insecta</taxon>
        <taxon>Pterygota</taxon>
        <taxon>Neoptera</taxon>
        <taxon>Endopterygota</taxon>
        <taxon>Hymenoptera</taxon>
        <taxon>Apocrita</taxon>
        <taxon>Proctotrupomorpha</taxon>
        <taxon>Chalcidoidea</taxon>
        <taxon>Aphelinidae</taxon>
        <taxon>Aphelininae</taxon>
        <taxon>Eretmocerus</taxon>
    </lineage>
</organism>
<accession>A0ACC2P9H9</accession>
<dbReference type="EMBL" id="CM056742">
    <property type="protein sequence ID" value="KAJ8679949.1"/>
    <property type="molecule type" value="Genomic_DNA"/>
</dbReference>
<proteinExistence type="predicted"/>
<reference evidence="1" key="1">
    <citation type="submission" date="2023-04" db="EMBL/GenBank/DDBJ databases">
        <title>A chromosome-level genome assembly of the parasitoid wasp Eretmocerus hayati.</title>
        <authorList>
            <person name="Zhong Y."/>
            <person name="Liu S."/>
            <person name="Liu Y."/>
        </authorList>
    </citation>
    <scope>NUCLEOTIDE SEQUENCE</scope>
    <source>
        <strain evidence="1">ZJU_SS_LIU_2023</strain>
    </source>
</reference>